<evidence type="ECO:0000313" key="3">
    <source>
        <dbReference type="EMBL" id="WOC31823.1"/>
    </source>
</evidence>
<dbReference type="InterPro" id="IPR006121">
    <property type="entry name" value="HMA_dom"/>
</dbReference>
<dbReference type="Proteomes" id="UP001300604">
    <property type="component" value="Chromosome"/>
</dbReference>
<dbReference type="InterPro" id="IPR036163">
    <property type="entry name" value="HMA_dom_sf"/>
</dbReference>
<dbReference type="InterPro" id="IPR017969">
    <property type="entry name" value="Heavy-metal-associated_CS"/>
</dbReference>
<name>A0AA97DA41_9FIRM</name>
<protein>
    <submittedName>
        <fullName evidence="3">Heavy metal-associated domain-containing protein</fullName>
    </submittedName>
</protein>
<dbReference type="PROSITE" id="PS01047">
    <property type="entry name" value="HMA_1"/>
    <property type="match status" value="1"/>
</dbReference>
<reference evidence="4" key="1">
    <citation type="submission" date="2024-06" db="EMBL/GenBank/DDBJ databases">
        <title>Caproicibacterium argilliputei sp. nov, a novel caproic acid producing anaerobic bacterium isolated from pit mud.</title>
        <authorList>
            <person name="Zeng C."/>
        </authorList>
    </citation>
    <scope>NUCLEOTIDE SEQUENCE [LARGE SCALE GENOMIC DNA]</scope>
    <source>
        <strain evidence="4">ZCY20-5</strain>
    </source>
</reference>
<accession>A0AA97DA41</accession>
<evidence type="ECO:0000313" key="4">
    <source>
        <dbReference type="Proteomes" id="UP001300604"/>
    </source>
</evidence>
<gene>
    <name evidence="3" type="ORF">PXC00_11590</name>
</gene>
<dbReference type="CDD" id="cd00371">
    <property type="entry name" value="HMA"/>
    <property type="match status" value="1"/>
</dbReference>
<dbReference type="KEGG" id="carl:PXC00_11590"/>
<keyword evidence="4" id="KW-1185">Reference proteome</keyword>
<feature type="domain" description="HMA" evidence="2">
    <location>
        <begin position="51"/>
        <end position="115"/>
    </location>
</feature>
<dbReference type="GO" id="GO:0046872">
    <property type="term" value="F:metal ion binding"/>
    <property type="evidence" value="ECO:0007669"/>
    <property type="project" value="UniProtKB-KW"/>
</dbReference>
<sequence>MATAIIVVLLVLLAVYSVKSFTKKMANGCCGGGDAPHKEKVADRDPSHYPYHATLKIGGMSCKNCEIRVENALNTLDGVWARVSLRDKAADVRLKRPLSAEQLAAPVCRAGYSVSDVTFSNDGKAA</sequence>
<reference evidence="3 4" key="2">
    <citation type="submission" date="2024-06" db="EMBL/GenBank/DDBJ databases">
        <title>Caproicibacterium argilliputei sp. nov, a novel caproic acid producing anaerobic bacterium isolated from pit mud.</title>
        <authorList>
            <person name="Xia S."/>
        </authorList>
    </citation>
    <scope>NUCLEOTIDE SEQUENCE [LARGE SCALE GENOMIC DNA]</scope>
    <source>
        <strain evidence="3 4">ZCY20-5</strain>
    </source>
</reference>
<organism evidence="3 4">
    <name type="scientific">Caproicibacterium argilliputei</name>
    <dbReference type="NCBI Taxonomy" id="3030016"/>
    <lineage>
        <taxon>Bacteria</taxon>
        <taxon>Bacillati</taxon>
        <taxon>Bacillota</taxon>
        <taxon>Clostridia</taxon>
        <taxon>Eubacteriales</taxon>
        <taxon>Oscillospiraceae</taxon>
        <taxon>Caproicibacterium</taxon>
    </lineage>
</organism>
<evidence type="ECO:0000256" key="1">
    <source>
        <dbReference type="ARBA" id="ARBA00022723"/>
    </source>
</evidence>
<dbReference type="Gene3D" id="3.30.70.100">
    <property type="match status" value="1"/>
</dbReference>
<dbReference type="EMBL" id="CP135996">
    <property type="protein sequence ID" value="WOC31823.1"/>
    <property type="molecule type" value="Genomic_DNA"/>
</dbReference>
<proteinExistence type="predicted"/>
<dbReference type="AlphaFoldDB" id="A0AA97DA41"/>
<keyword evidence="1" id="KW-0479">Metal-binding</keyword>
<dbReference type="PROSITE" id="PS50846">
    <property type="entry name" value="HMA_2"/>
    <property type="match status" value="1"/>
</dbReference>
<evidence type="ECO:0000259" key="2">
    <source>
        <dbReference type="PROSITE" id="PS50846"/>
    </source>
</evidence>
<dbReference type="RefSeq" id="WP_275846903.1">
    <property type="nucleotide sequence ID" value="NZ_CP135996.1"/>
</dbReference>
<dbReference type="Pfam" id="PF00403">
    <property type="entry name" value="HMA"/>
    <property type="match status" value="1"/>
</dbReference>
<dbReference type="SUPFAM" id="SSF55008">
    <property type="entry name" value="HMA, heavy metal-associated domain"/>
    <property type="match status" value="1"/>
</dbReference>